<protein>
    <submittedName>
        <fullName evidence="2">Uncharacterized protein</fullName>
    </submittedName>
</protein>
<dbReference type="EMBL" id="JABFAC010240459">
    <property type="protein sequence ID" value="MBA0635071.1"/>
    <property type="molecule type" value="Genomic_DNA"/>
</dbReference>
<reference evidence="2 3" key="1">
    <citation type="journal article" date="2019" name="Genome Biol. Evol.">
        <title>Insights into the evolution of the New World diploid cottons (Gossypium, subgenus Houzingenia) based on genome sequencing.</title>
        <authorList>
            <person name="Grover C.E."/>
            <person name="Arick M.A. 2nd"/>
            <person name="Thrash A."/>
            <person name="Conover J.L."/>
            <person name="Sanders W.S."/>
            <person name="Peterson D.G."/>
            <person name="Frelichowski J.E."/>
            <person name="Scheffler J.A."/>
            <person name="Scheffler B.E."/>
            <person name="Wendel J.F."/>
        </authorList>
    </citation>
    <scope>NUCLEOTIDE SEQUENCE [LARGE SCALE GENOMIC DNA]</scope>
    <source>
        <strain evidence="2">27</strain>
        <tissue evidence="2">Leaf</tissue>
    </source>
</reference>
<evidence type="ECO:0000256" key="1">
    <source>
        <dbReference type="SAM" id="MobiDB-lite"/>
    </source>
</evidence>
<evidence type="ECO:0000313" key="2">
    <source>
        <dbReference type="EMBL" id="MBA0635071.1"/>
    </source>
</evidence>
<feature type="region of interest" description="Disordered" evidence="1">
    <location>
        <begin position="52"/>
        <end position="88"/>
    </location>
</feature>
<keyword evidence="3" id="KW-1185">Reference proteome</keyword>
<organism evidence="2 3">
    <name type="scientific">Gossypium davidsonii</name>
    <name type="common">Davidson's cotton</name>
    <name type="synonym">Gossypium klotzschianum subsp. davidsonii</name>
    <dbReference type="NCBI Taxonomy" id="34287"/>
    <lineage>
        <taxon>Eukaryota</taxon>
        <taxon>Viridiplantae</taxon>
        <taxon>Streptophyta</taxon>
        <taxon>Embryophyta</taxon>
        <taxon>Tracheophyta</taxon>
        <taxon>Spermatophyta</taxon>
        <taxon>Magnoliopsida</taxon>
        <taxon>eudicotyledons</taxon>
        <taxon>Gunneridae</taxon>
        <taxon>Pentapetalae</taxon>
        <taxon>rosids</taxon>
        <taxon>malvids</taxon>
        <taxon>Malvales</taxon>
        <taxon>Malvaceae</taxon>
        <taxon>Malvoideae</taxon>
        <taxon>Gossypium</taxon>
    </lineage>
</organism>
<gene>
    <name evidence="2" type="ORF">Godav_021816</name>
</gene>
<sequence>MGWVVTEIVPTKDEMCTNFGWGLNEDIRMLMGEIELKEFVVLSKRAQKMEDMYHEKKQAKSKLRDSSKRSMTRSFRAPPLKRAKRTMKEDQLVVSFENRIANRKRH</sequence>
<dbReference type="AlphaFoldDB" id="A0A7J8TA91"/>
<accession>A0A7J8TA91</accession>
<feature type="compositionally biased region" description="Basic and acidic residues" evidence="1">
    <location>
        <begin position="52"/>
        <end position="68"/>
    </location>
</feature>
<evidence type="ECO:0000313" key="3">
    <source>
        <dbReference type="Proteomes" id="UP000593561"/>
    </source>
</evidence>
<proteinExistence type="predicted"/>
<comment type="caution">
    <text evidence="2">The sequence shown here is derived from an EMBL/GenBank/DDBJ whole genome shotgun (WGS) entry which is preliminary data.</text>
</comment>
<name>A0A7J8TA91_GOSDV</name>
<dbReference type="Proteomes" id="UP000593561">
    <property type="component" value="Unassembled WGS sequence"/>
</dbReference>